<organism evidence="2 3">
    <name type="scientific">Rangifer tarandus platyrhynchus</name>
    <name type="common">Svalbard reindeer</name>
    <dbReference type="NCBI Taxonomy" id="3082113"/>
    <lineage>
        <taxon>Eukaryota</taxon>
        <taxon>Metazoa</taxon>
        <taxon>Chordata</taxon>
        <taxon>Craniata</taxon>
        <taxon>Vertebrata</taxon>
        <taxon>Euteleostomi</taxon>
        <taxon>Mammalia</taxon>
        <taxon>Eutheria</taxon>
        <taxon>Laurasiatheria</taxon>
        <taxon>Artiodactyla</taxon>
        <taxon>Ruminantia</taxon>
        <taxon>Pecora</taxon>
        <taxon>Cervidae</taxon>
        <taxon>Odocoileinae</taxon>
        <taxon>Rangifer</taxon>
    </lineage>
</organism>
<name>A0ABN8ZYA3_RANTA</name>
<reference evidence="2" key="1">
    <citation type="submission" date="2023-04" db="EMBL/GenBank/DDBJ databases">
        <authorList>
            <consortium name="ELIXIR-Norway"/>
        </authorList>
    </citation>
    <scope>NUCLEOTIDE SEQUENCE [LARGE SCALE GENOMIC DNA]</scope>
</reference>
<accession>A0ABN8ZYA3</accession>
<evidence type="ECO:0000313" key="3">
    <source>
        <dbReference type="Proteomes" id="UP001176941"/>
    </source>
</evidence>
<proteinExistence type="predicted"/>
<evidence type="ECO:0000313" key="2">
    <source>
        <dbReference type="EMBL" id="CAI9178905.1"/>
    </source>
</evidence>
<dbReference type="Proteomes" id="UP001176941">
    <property type="component" value="Chromosome 8"/>
</dbReference>
<sequence>MRPGRGGSQRWRPRRSREWGPGLRAPPVTPRAARALSPTGSRRNSRGLAVRPASRARGRAGRLLPGQEVEERRPQGLRVGASRARRAELSAWLELPPVRCRRRCPLADSAGDCQVLWKSASGESNLLPGDL</sequence>
<keyword evidence="3" id="KW-1185">Reference proteome</keyword>
<dbReference type="EMBL" id="OX459944">
    <property type="protein sequence ID" value="CAI9178905.1"/>
    <property type="molecule type" value="Genomic_DNA"/>
</dbReference>
<feature type="region of interest" description="Disordered" evidence="1">
    <location>
        <begin position="1"/>
        <end position="77"/>
    </location>
</feature>
<gene>
    <name evidence="2" type="ORF">MRATA1EN1_LOCUS27867</name>
</gene>
<protein>
    <submittedName>
        <fullName evidence="2">Uncharacterized protein</fullName>
    </submittedName>
</protein>
<evidence type="ECO:0000256" key="1">
    <source>
        <dbReference type="SAM" id="MobiDB-lite"/>
    </source>
</evidence>